<proteinExistence type="inferred from homology"/>
<evidence type="ECO:0000256" key="7">
    <source>
        <dbReference type="ARBA" id="ARBA00023211"/>
    </source>
</evidence>
<dbReference type="GO" id="GO:0005829">
    <property type="term" value="C:cytosol"/>
    <property type="evidence" value="ECO:0007669"/>
    <property type="project" value="TreeGrafter"/>
</dbReference>
<evidence type="ECO:0000256" key="6">
    <source>
        <dbReference type="ARBA" id="ARBA00022801"/>
    </source>
</evidence>
<evidence type="ECO:0000313" key="11">
    <source>
        <dbReference type="Proteomes" id="UP000315938"/>
    </source>
</evidence>
<dbReference type="Pfam" id="PF05195">
    <property type="entry name" value="AMP_N"/>
    <property type="match status" value="1"/>
</dbReference>
<dbReference type="InterPro" id="IPR001131">
    <property type="entry name" value="Peptidase_M24B_aminopep-P_CS"/>
</dbReference>
<feature type="domain" description="Aminopeptidase P N-terminal" evidence="9">
    <location>
        <begin position="1"/>
        <end position="133"/>
    </location>
</feature>
<name>A0A553IHP7_ACHLA</name>
<dbReference type="Proteomes" id="UP000315938">
    <property type="component" value="Unassembled WGS sequence"/>
</dbReference>
<evidence type="ECO:0000256" key="8">
    <source>
        <dbReference type="RuleBase" id="RU000590"/>
    </source>
</evidence>
<dbReference type="PANTHER" id="PTHR43226:SF4">
    <property type="entry name" value="XAA-PRO AMINOPEPTIDASE 3"/>
    <property type="match status" value="1"/>
</dbReference>
<gene>
    <name evidence="10" type="ORF">FNV44_01370</name>
</gene>
<dbReference type="GO" id="GO:0006508">
    <property type="term" value="P:proteolysis"/>
    <property type="evidence" value="ECO:0007669"/>
    <property type="project" value="TreeGrafter"/>
</dbReference>
<comment type="caution">
    <text evidence="10">The sequence shown here is derived from an EMBL/GenBank/DDBJ whole genome shotgun (WGS) entry which is preliminary data.</text>
</comment>
<dbReference type="OMA" id="YELRMIR"/>
<comment type="cofactor">
    <cofactor evidence="2">
        <name>Mn(2+)</name>
        <dbReference type="ChEBI" id="CHEBI:29035"/>
    </cofactor>
</comment>
<evidence type="ECO:0000256" key="2">
    <source>
        <dbReference type="ARBA" id="ARBA00001936"/>
    </source>
</evidence>
<dbReference type="AlphaFoldDB" id="A0A553IHP7"/>
<keyword evidence="5 8" id="KW-0479">Metal-binding</keyword>
<evidence type="ECO:0000313" key="10">
    <source>
        <dbReference type="EMBL" id="TRX99718.1"/>
    </source>
</evidence>
<comment type="similarity">
    <text evidence="3 8">Belongs to the peptidase M24B family.</text>
</comment>
<dbReference type="EMBL" id="VKID01000001">
    <property type="protein sequence ID" value="TRX99718.1"/>
    <property type="molecule type" value="Genomic_DNA"/>
</dbReference>
<evidence type="ECO:0000256" key="1">
    <source>
        <dbReference type="ARBA" id="ARBA00001424"/>
    </source>
</evidence>
<dbReference type="RefSeq" id="WP_012242793.1">
    <property type="nucleotide sequence ID" value="NZ_JACAOE010000001.1"/>
</dbReference>
<keyword evidence="7" id="KW-0464">Manganese</keyword>
<dbReference type="Gene3D" id="3.90.230.10">
    <property type="entry name" value="Creatinase/methionine aminopeptidase superfamily"/>
    <property type="match status" value="1"/>
</dbReference>
<dbReference type="EC" id="3.4.11.9" evidence="4"/>
<dbReference type="Gene3D" id="3.40.350.10">
    <property type="entry name" value="Creatinase/prolidase N-terminal domain"/>
    <property type="match status" value="1"/>
</dbReference>
<evidence type="ECO:0000256" key="5">
    <source>
        <dbReference type="ARBA" id="ARBA00022723"/>
    </source>
</evidence>
<dbReference type="PROSITE" id="PS00491">
    <property type="entry name" value="PROLINE_PEPTIDASE"/>
    <property type="match status" value="1"/>
</dbReference>
<dbReference type="GeneID" id="41339003"/>
<dbReference type="PANTHER" id="PTHR43226">
    <property type="entry name" value="XAA-PRO AMINOPEPTIDASE 3"/>
    <property type="match status" value="1"/>
</dbReference>
<organism evidence="10 11">
    <name type="scientific">Acholeplasma laidlawii</name>
    <dbReference type="NCBI Taxonomy" id="2148"/>
    <lineage>
        <taxon>Bacteria</taxon>
        <taxon>Bacillati</taxon>
        <taxon>Mycoplasmatota</taxon>
        <taxon>Mollicutes</taxon>
        <taxon>Acholeplasmatales</taxon>
        <taxon>Acholeplasmataceae</taxon>
        <taxon>Acholeplasma</taxon>
    </lineage>
</organism>
<dbReference type="InterPro" id="IPR000994">
    <property type="entry name" value="Pept_M24"/>
</dbReference>
<comment type="catalytic activity">
    <reaction evidence="1">
        <text>Release of any N-terminal amino acid, including proline, that is linked to proline, even from a dipeptide or tripeptide.</text>
        <dbReference type="EC" id="3.4.11.9"/>
    </reaction>
</comment>
<dbReference type="GO" id="GO:0030145">
    <property type="term" value="F:manganese ion binding"/>
    <property type="evidence" value="ECO:0007669"/>
    <property type="project" value="InterPro"/>
</dbReference>
<accession>A0A553IHP7</accession>
<dbReference type="InterPro" id="IPR052433">
    <property type="entry name" value="X-Pro_dipept-like"/>
</dbReference>
<dbReference type="Pfam" id="PF00557">
    <property type="entry name" value="Peptidase_M24"/>
    <property type="match status" value="1"/>
</dbReference>
<evidence type="ECO:0000256" key="3">
    <source>
        <dbReference type="ARBA" id="ARBA00008766"/>
    </source>
</evidence>
<dbReference type="GO" id="GO:0070006">
    <property type="term" value="F:metalloaminopeptidase activity"/>
    <property type="evidence" value="ECO:0007669"/>
    <property type="project" value="InterPro"/>
</dbReference>
<dbReference type="InterPro" id="IPR036005">
    <property type="entry name" value="Creatinase/aminopeptidase-like"/>
</dbReference>
<reference evidence="10 11" key="1">
    <citation type="submission" date="2019-07" db="EMBL/GenBank/DDBJ databases">
        <title>Genome sequence of Acholeplasma laidlawii strain with increased resistance to erythromycin.</title>
        <authorList>
            <person name="Medvedeva E.S."/>
            <person name="Baranova N.B."/>
            <person name="Siniagina M.N."/>
            <person name="Mouzykantov A."/>
            <person name="Chernova O.A."/>
            <person name="Chernov V.M."/>
        </authorList>
    </citation>
    <scope>NUCLEOTIDE SEQUENCE [LARGE SCALE GENOMIC DNA]</scope>
    <source>
        <strain evidence="10 11">PG8REry</strain>
    </source>
</reference>
<protein>
    <recommendedName>
        <fullName evidence="4">Xaa-Pro aminopeptidase</fullName>
        <ecNumber evidence="4">3.4.11.9</ecNumber>
    </recommendedName>
</protein>
<dbReference type="InterPro" id="IPR029149">
    <property type="entry name" value="Creatin/AminoP/Spt16_N"/>
</dbReference>
<evidence type="ECO:0000256" key="4">
    <source>
        <dbReference type="ARBA" id="ARBA00012574"/>
    </source>
</evidence>
<sequence length="415" mass="46504">MFKTRRNNYLNQVEENSLTVLYAGHAPHLSNDSYYPFMVNKNFWYLTNIDQAGAVLLMGKSPHLTDSYLFIKKIDPVEALWVGASLSFEEASKLSGIPLSNIIDIAQFDSFFAQLLTQTRRALFGTVDKVYFDIERQSPMDNPLLGEKKASEFSKTYPHINIKNAQGMIADLRSSKDSSEVAAIKGAIHVSNLANTALLNALKTATNEADLYAEFNYVLNKNQTKPSFNEIIASGKNGTILHYEKNNDTIHEDDLVLLDLGVRYNQYASDITRTYPASGKFSPRQKEVYEAVLKVNKDIINWVKAGVTQFEYNQKGKELLTQAAKDLGLIKEDAEIIKYYYHGLGHPLGLDVHDVGDPTKPFKVGQVITVEPGLYIAEEGIGIRIEDDLLLTEDGCINLSSDIIKEVKDIEAFMK</sequence>
<keyword evidence="6" id="KW-0378">Hydrolase</keyword>
<evidence type="ECO:0000259" key="9">
    <source>
        <dbReference type="SMART" id="SM01011"/>
    </source>
</evidence>
<dbReference type="InterPro" id="IPR007865">
    <property type="entry name" value="Aminopep_P_N"/>
</dbReference>
<dbReference type="SUPFAM" id="SSF53092">
    <property type="entry name" value="Creatinase/prolidase N-terminal domain"/>
    <property type="match status" value="1"/>
</dbReference>
<dbReference type="SUPFAM" id="SSF55920">
    <property type="entry name" value="Creatinase/aminopeptidase"/>
    <property type="match status" value="1"/>
</dbReference>
<dbReference type="SMART" id="SM01011">
    <property type="entry name" value="AMP_N"/>
    <property type="match status" value="1"/>
</dbReference>